<dbReference type="InterPro" id="IPR039328">
    <property type="entry name" value="WDR89"/>
</dbReference>
<dbReference type="PROSITE" id="PS50294">
    <property type="entry name" value="WD_REPEATS_REGION"/>
    <property type="match status" value="1"/>
</dbReference>
<sequence>MSVIPINLTSFGSNNWCLKFKPLYNYGLLTSLSNGEISILDWKTNQIKDKIKIGETSINDFEIVNNNYNGGSLMVTATNESVKIYDLKSNDCIKTITNEKNSPFLSLDSLHNMMACGTELSGVDAELYIYDIRSWDTPIRSFVDSHHDDITDIKFHPNDSKVLMSGSTDGYTNIYDLTETEEEDSLHQVINYSSIHSCGWLSSRRIFTLSHMETFAIHQLNDKSEVLKEPKPIEFGDIRNDWGCNYVIDVYPGYIATGKTEESKGQLKISPFNNEKIDLAEDNNIIIPQAHGDEVIRDVFINPNDPSNMYSCGEDGNVKLWKIDTTTKSLKIPEHFFDYSLRLNVLDEINENDDDIEVDMGTENTEPGVSEGKHKKSHKKEKKSKKSKKKSSKHSKKARFKPY</sequence>
<dbReference type="InterPro" id="IPR001680">
    <property type="entry name" value="WD40_rpt"/>
</dbReference>
<reference evidence="5 6" key="1">
    <citation type="journal article" date="2011" name="Proc. Natl. Acad. Sci. U.S.A.">
        <title>Evolutionary erosion of yeast sex chromosomes by mating-type switching accidents.</title>
        <authorList>
            <person name="Gordon J.L."/>
            <person name="Armisen D."/>
            <person name="Proux-Wera E."/>
            <person name="Oheigeartaigh S.S."/>
            <person name="Byrne K.P."/>
            <person name="Wolfe K.H."/>
        </authorList>
    </citation>
    <scope>NUCLEOTIDE SEQUENCE [LARGE SCALE GENOMIC DNA]</scope>
    <source>
        <strain evidence="6">ATCC 34711 / CBS 6284 / DSM 70876 / NBRC 10599 / NRRL Y-10934 / UCD 77-7</strain>
    </source>
</reference>
<evidence type="ECO:0000256" key="3">
    <source>
        <dbReference type="PROSITE-ProRule" id="PRU00221"/>
    </source>
</evidence>
<dbReference type="STRING" id="1071380.I2GZ66"/>
<dbReference type="EMBL" id="HE806317">
    <property type="protein sequence ID" value="CCH59418.1"/>
    <property type="molecule type" value="Genomic_DNA"/>
</dbReference>
<dbReference type="eggNOG" id="KOG1188">
    <property type="taxonomic scope" value="Eukaryota"/>
</dbReference>
<dbReference type="RefSeq" id="XP_004178937.1">
    <property type="nucleotide sequence ID" value="XM_004178889.1"/>
</dbReference>
<gene>
    <name evidence="5" type="primary">TBLA0B05920</name>
    <name evidence="5" type="ORF">TBLA_0B05920</name>
</gene>
<dbReference type="InterPro" id="IPR015943">
    <property type="entry name" value="WD40/YVTN_repeat-like_dom_sf"/>
</dbReference>
<dbReference type="SMART" id="SM00320">
    <property type="entry name" value="WD40"/>
    <property type="match status" value="2"/>
</dbReference>
<dbReference type="FunCoup" id="I2GZ66">
    <property type="interactions" value="760"/>
</dbReference>
<evidence type="ECO:0000313" key="6">
    <source>
        <dbReference type="Proteomes" id="UP000002866"/>
    </source>
</evidence>
<dbReference type="HOGENOM" id="CLU_037323_3_1_1"/>
<feature type="compositionally biased region" description="Basic residues" evidence="4">
    <location>
        <begin position="373"/>
        <end position="403"/>
    </location>
</feature>
<dbReference type="PROSITE" id="PS50082">
    <property type="entry name" value="WD_REPEATS_2"/>
    <property type="match status" value="1"/>
</dbReference>
<dbReference type="GO" id="GO:0005829">
    <property type="term" value="C:cytosol"/>
    <property type="evidence" value="ECO:0007669"/>
    <property type="project" value="EnsemblFungi"/>
</dbReference>
<keyword evidence="2" id="KW-0677">Repeat</keyword>
<keyword evidence="1 3" id="KW-0853">WD repeat</keyword>
<evidence type="ECO:0000256" key="1">
    <source>
        <dbReference type="ARBA" id="ARBA00022574"/>
    </source>
</evidence>
<dbReference type="GeneID" id="14494529"/>
<dbReference type="OrthoDB" id="25131at2759"/>
<evidence type="ECO:0000256" key="4">
    <source>
        <dbReference type="SAM" id="MobiDB-lite"/>
    </source>
</evidence>
<dbReference type="Proteomes" id="UP000002866">
    <property type="component" value="Chromosome 2"/>
</dbReference>
<accession>I2GZ66</accession>
<dbReference type="OMA" id="SIHSCGW"/>
<feature type="region of interest" description="Disordered" evidence="4">
    <location>
        <begin position="358"/>
        <end position="403"/>
    </location>
</feature>
<dbReference type="InParanoid" id="I2GZ66"/>
<dbReference type="KEGG" id="tbl:TBLA_0B05920"/>
<dbReference type="InterPro" id="IPR036322">
    <property type="entry name" value="WD40_repeat_dom_sf"/>
</dbReference>
<protein>
    <submittedName>
        <fullName evidence="5">Uncharacterized protein</fullName>
    </submittedName>
</protein>
<dbReference type="PANTHER" id="PTHR22889:SF0">
    <property type="entry name" value="WD REPEAT-CONTAINING PROTEIN 89"/>
    <property type="match status" value="1"/>
</dbReference>
<evidence type="ECO:0000256" key="2">
    <source>
        <dbReference type="ARBA" id="ARBA00022737"/>
    </source>
</evidence>
<proteinExistence type="predicted"/>
<name>I2GZ66_HENB6</name>
<dbReference type="GO" id="GO:0005634">
    <property type="term" value="C:nucleus"/>
    <property type="evidence" value="ECO:0007669"/>
    <property type="project" value="EnsemblFungi"/>
</dbReference>
<keyword evidence="6" id="KW-1185">Reference proteome</keyword>
<dbReference type="SUPFAM" id="SSF50978">
    <property type="entry name" value="WD40 repeat-like"/>
    <property type="match status" value="1"/>
</dbReference>
<organism evidence="5 6">
    <name type="scientific">Henningerozyma blattae (strain ATCC 34711 / CBS 6284 / DSM 70876 / NBRC 10599 / NRRL Y-10934 / UCD 77-7)</name>
    <name type="common">Yeast</name>
    <name type="synonym">Tetrapisispora blattae</name>
    <dbReference type="NCBI Taxonomy" id="1071380"/>
    <lineage>
        <taxon>Eukaryota</taxon>
        <taxon>Fungi</taxon>
        <taxon>Dikarya</taxon>
        <taxon>Ascomycota</taxon>
        <taxon>Saccharomycotina</taxon>
        <taxon>Saccharomycetes</taxon>
        <taxon>Saccharomycetales</taxon>
        <taxon>Saccharomycetaceae</taxon>
        <taxon>Henningerozyma</taxon>
    </lineage>
</organism>
<dbReference type="AlphaFoldDB" id="I2GZ66"/>
<dbReference type="Gene3D" id="2.130.10.10">
    <property type="entry name" value="YVTN repeat-like/Quinoprotein amine dehydrogenase"/>
    <property type="match status" value="2"/>
</dbReference>
<feature type="repeat" description="WD" evidence="3">
    <location>
        <begin position="143"/>
        <end position="185"/>
    </location>
</feature>
<dbReference type="Pfam" id="PF00400">
    <property type="entry name" value="WD40"/>
    <property type="match status" value="2"/>
</dbReference>
<dbReference type="PANTHER" id="PTHR22889">
    <property type="entry name" value="WD REPEAT-CONTAINING PROTEIN 89"/>
    <property type="match status" value="1"/>
</dbReference>
<evidence type="ECO:0000313" key="5">
    <source>
        <dbReference type="EMBL" id="CCH59418.1"/>
    </source>
</evidence>